<dbReference type="GO" id="GO:0070210">
    <property type="term" value="C:Rpd3L-Expanded complex"/>
    <property type="evidence" value="ECO:0007669"/>
    <property type="project" value="TreeGrafter"/>
</dbReference>
<dbReference type="GO" id="GO:0006338">
    <property type="term" value="P:chromatin remodeling"/>
    <property type="evidence" value="ECO:0007669"/>
    <property type="project" value="TreeGrafter"/>
</dbReference>
<dbReference type="PROSITE" id="PS50934">
    <property type="entry name" value="SWIRM"/>
    <property type="match status" value="1"/>
</dbReference>
<dbReference type="InterPro" id="IPR009057">
    <property type="entry name" value="Homeodomain-like_sf"/>
</dbReference>
<protein>
    <recommendedName>
        <fullName evidence="2">SWIRM domain-containing protein</fullName>
    </recommendedName>
</protein>
<evidence type="ECO:0000259" key="2">
    <source>
        <dbReference type="PROSITE" id="PS50934"/>
    </source>
</evidence>
<sequence>MADPTLFSVPNSPALASQRPLFHDEEQFADLISKRASPSANQDPKLKPTVQEYSVFVSAAFELCRRDPGKWLEREKRFMANVPTQWSSLNKVPNVSAGPSTTIGRTLAPARKQLPTSSPAKVQRIPRTPKVTPKFQGGMEGFVRAQAAGIISPGSANAARTRQPATREDTDFDAIPNCCPPLSTLNENSKFRVEWKGTPLDLSNDPHRHLLHPAEVNLASILRLSCASYLTSKRRIFNEKIIRYRQGMEFRKTDSQKACKIDVNKASKLWSAYDKIGWFDLRFITPYL</sequence>
<feature type="compositionally biased region" description="Polar residues" evidence="1">
    <location>
        <begin position="154"/>
        <end position="164"/>
    </location>
</feature>
<feature type="region of interest" description="Disordered" evidence="1">
    <location>
        <begin position="154"/>
        <end position="173"/>
    </location>
</feature>
<evidence type="ECO:0000313" key="4">
    <source>
        <dbReference type="Proteomes" id="UP000267821"/>
    </source>
</evidence>
<accession>A0A3N4LTX9</accession>
<dbReference type="Proteomes" id="UP000267821">
    <property type="component" value="Unassembled WGS sequence"/>
</dbReference>
<dbReference type="GO" id="GO:0003713">
    <property type="term" value="F:transcription coactivator activity"/>
    <property type="evidence" value="ECO:0007669"/>
    <property type="project" value="TreeGrafter"/>
</dbReference>
<dbReference type="AlphaFoldDB" id="A0A3N4LTX9"/>
<dbReference type="GO" id="GO:0006357">
    <property type="term" value="P:regulation of transcription by RNA polymerase II"/>
    <property type="evidence" value="ECO:0007669"/>
    <property type="project" value="TreeGrafter"/>
</dbReference>
<dbReference type="OrthoDB" id="5598695at2759"/>
<dbReference type="InterPro" id="IPR007526">
    <property type="entry name" value="SWIRM"/>
</dbReference>
<dbReference type="STRING" id="1051890.A0A3N4LTX9"/>
<gene>
    <name evidence="3" type="ORF">L211DRAFT_781616</name>
</gene>
<evidence type="ECO:0000256" key="1">
    <source>
        <dbReference type="SAM" id="MobiDB-lite"/>
    </source>
</evidence>
<dbReference type="InterPro" id="IPR036388">
    <property type="entry name" value="WH-like_DNA-bd_sf"/>
</dbReference>
<proteinExistence type="predicted"/>
<dbReference type="InParanoid" id="A0A3N4LTX9"/>
<dbReference type="PANTHER" id="PTHR12374">
    <property type="entry name" value="TRANSCRIPTIONAL ADAPTOR 2 ADA2 -RELATED"/>
    <property type="match status" value="1"/>
</dbReference>
<dbReference type="EMBL" id="ML121535">
    <property type="protein sequence ID" value="RPB26373.1"/>
    <property type="molecule type" value="Genomic_DNA"/>
</dbReference>
<name>A0A3N4LTX9_9PEZI</name>
<dbReference type="PANTHER" id="PTHR12374:SF21">
    <property type="entry name" value="SWIRM DOMAIN-CONTAINING PROTEIN FUN19-RELATED"/>
    <property type="match status" value="1"/>
</dbReference>
<dbReference type="Gene3D" id="1.10.10.10">
    <property type="entry name" value="Winged helix-like DNA-binding domain superfamily/Winged helix DNA-binding domain"/>
    <property type="match status" value="1"/>
</dbReference>
<reference evidence="3 4" key="1">
    <citation type="journal article" date="2018" name="Nat. Ecol. Evol.">
        <title>Pezizomycetes genomes reveal the molecular basis of ectomycorrhizal truffle lifestyle.</title>
        <authorList>
            <person name="Murat C."/>
            <person name="Payen T."/>
            <person name="Noel B."/>
            <person name="Kuo A."/>
            <person name="Morin E."/>
            <person name="Chen J."/>
            <person name="Kohler A."/>
            <person name="Krizsan K."/>
            <person name="Balestrini R."/>
            <person name="Da Silva C."/>
            <person name="Montanini B."/>
            <person name="Hainaut M."/>
            <person name="Levati E."/>
            <person name="Barry K.W."/>
            <person name="Belfiori B."/>
            <person name="Cichocki N."/>
            <person name="Clum A."/>
            <person name="Dockter R.B."/>
            <person name="Fauchery L."/>
            <person name="Guy J."/>
            <person name="Iotti M."/>
            <person name="Le Tacon F."/>
            <person name="Lindquist E.A."/>
            <person name="Lipzen A."/>
            <person name="Malagnac F."/>
            <person name="Mello A."/>
            <person name="Molinier V."/>
            <person name="Miyauchi S."/>
            <person name="Poulain J."/>
            <person name="Riccioni C."/>
            <person name="Rubini A."/>
            <person name="Sitrit Y."/>
            <person name="Splivallo R."/>
            <person name="Traeger S."/>
            <person name="Wang M."/>
            <person name="Zifcakova L."/>
            <person name="Wipf D."/>
            <person name="Zambonelli A."/>
            <person name="Paolocci F."/>
            <person name="Nowrousian M."/>
            <person name="Ottonello S."/>
            <person name="Baldrian P."/>
            <person name="Spatafora J.W."/>
            <person name="Henrissat B."/>
            <person name="Nagy L.G."/>
            <person name="Aury J.M."/>
            <person name="Wincker P."/>
            <person name="Grigoriev I.V."/>
            <person name="Bonfante P."/>
            <person name="Martin F.M."/>
        </authorList>
    </citation>
    <scope>NUCLEOTIDE SEQUENCE [LARGE SCALE GENOMIC DNA]</scope>
    <source>
        <strain evidence="3 4">ATCC MYA-4762</strain>
    </source>
</reference>
<evidence type="ECO:0000313" key="3">
    <source>
        <dbReference type="EMBL" id="RPB26373.1"/>
    </source>
</evidence>
<dbReference type="GO" id="GO:0003682">
    <property type="term" value="F:chromatin binding"/>
    <property type="evidence" value="ECO:0007669"/>
    <property type="project" value="TreeGrafter"/>
</dbReference>
<dbReference type="Pfam" id="PF04433">
    <property type="entry name" value="SWIRM"/>
    <property type="match status" value="1"/>
</dbReference>
<feature type="domain" description="SWIRM" evidence="2">
    <location>
        <begin position="191"/>
        <end position="288"/>
    </location>
</feature>
<organism evidence="3 4">
    <name type="scientific">Terfezia boudieri ATCC MYA-4762</name>
    <dbReference type="NCBI Taxonomy" id="1051890"/>
    <lineage>
        <taxon>Eukaryota</taxon>
        <taxon>Fungi</taxon>
        <taxon>Dikarya</taxon>
        <taxon>Ascomycota</taxon>
        <taxon>Pezizomycotina</taxon>
        <taxon>Pezizomycetes</taxon>
        <taxon>Pezizales</taxon>
        <taxon>Pezizaceae</taxon>
        <taxon>Terfezia</taxon>
    </lineage>
</organism>
<keyword evidence="4" id="KW-1185">Reference proteome</keyword>
<dbReference type="FunFam" id="1.10.10.10:FF:000087">
    <property type="entry name" value="Transcriptional adapter 2"/>
    <property type="match status" value="1"/>
</dbReference>
<dbReference type="SUPFAM" id="SSF46689">
    <property type="entry name" value="Homeodomain-like"/>
    <property type="match status" value="1"/>
</dbReference>